<dbReference type="Pfam" id="PF09349">
    <property type="entry name" value="OHCU_decarbox"/>
    <property type="match status" value="1"/>
</dbReference>
<name>A0A934NRW6_9NOCA</name>
<dbReference type="InterPro" id="IPR036778">
    <property type="entry name" value="OHCU_decarboxylase_sf"/>
</dbReference>
<dbReference type="Proteomes" id="UP000655868">
    <property type="component" value="Unassembled WGS sequence"/>
</dbReference>
<feature type="domain" description="Oxo-4-hydroxy-4-carboxy-5-ureidoimidazoline decarboxylase" evidence="2">
    <location>
        <begin position="13"/>
        <end position="71"/>
    </location>
</feature>
<keyword evidence="4" id="KW-1185">Reference proteome</keyword>
<gene>
    <name evidence="3" type="ORF">JGU71_14920</name>
</gene>
<protein>
    <submittedName>
        <fullName evidence="3">OHCU decarboxylase</fullName>
    </submittedName>
</protein>
<dbReference type="SUPFAM" id="SSF158694">
    <property type="entry name" value="UraD-Like"/>
    <property type="match status" value="1"/>
</dbReference>
<proteinExistence type="predicted"/>
<dbReference type="RefSeq" id="WP_199704919.1">
    <property type="nucleotide sequence ID" value="NZ_JAEMNV010000004.1"/>
</dbReference>
<dbReference type="InterPro" id="IPR018020">
    <property type="entry name" value="OHCU_decarboxylase"/>
</dbReference>
<dbReference type="AlphaFoldDB" id="A0A934NRW6"/>
<organism evidence="3 4">
    <name type="scientific">Antrihabitans stalagmiti</name>
    <dbReference type="NCBI Taxonomy" id="2799499"/>
    <lineage>
        <taxon>Bacteria</taxon>
        <taxon>Bacillati</taxon>
        <taxon>Actinomycetota</taxon>
        <taxon>Actinomycetes</taxon>
        <taxon>Mycobacteriales</taxon>
        <taxon>Nocardiaceae</taxon>
        <taxon>Antrihabitans</taxon>
    </lineage>
</organism>
<evidence type="ECO:0000313" key="3">
    <source>
        <dbReference type="EMBL" id="MBJ8340180.1"/>
    </source>
</evidence>
<evidence type="ECO:0000313" key="4">
    <source>
        <dbReference type="Proteomes" id="UP000655868"/>
    </source>
</evidence>
<dbReference type="Gene3D" id="1.10.3330.10">
    <property type="entry name" value="Oxo-4-hydroxy-4-carboxy-5-ureidoimidazoline decarboxylase"/>
    <property type="match status" value="1"/>
</dbReference>
<evidence type="ECO:0000256" key="1">
    <source>
        <dbReference type="ARBA" id="ARBA00022631"/>
    </source>
</evidence>
<sequence>MLMHQGLGLDRFNAIPRERAIHALFECCCCVTWARKVADARPYDTHEDLLTKCDIELLAFSQADLNRVFESCVHCETSDNSVEELSRVTRARISRMLGPVGGYPEY</sequence>
<keyword evidence="1" id="KW-0659">Purine metabolism</keyword>
<comment type="caution">
    <text evidence="3">The sequence shown here is derived from an EMBL/GenBank/DDBJ whole genome shotgun (WGS) entry which is preliminary data.</text>
</comment>
<evidence type="ECO:0000259" key="2">
    <source>
        <dbReference type="Pfam" id="PF09349"/>
    </source>
</evidence>
<accession>A0A934NRW6</accession>
<reference evidence="3" key="1">
    <citation type="submission" date="2020-12" db="EMBL/GenBank/DDBJ databases">
        <title>Antrihabitans popcorni sp. nov. and Antrihabitans auranticaus sp. nov., isolated from a larva cave.</title>
        <authorList>
            <person name="Lee S.D."/>
            <person name="Kim I.S."/>
        </authorList>
    </citation>
    <scope>NUCLEOTIDE SEQUENCE</scope>
    <source>
        <strain evidence="3">YC3-6</strain>
    </source>
</reference>
<dbReference type="EMBL" id="JAEMNV010000004">
    <property type="protein sequence ID" value="MBJ8340180.1"/>
    <property type="molecule type" value="Genomic_DNA"/>
</dbReference>
<dbReference type="GO" id="GO:0006144">
    <property type="term" value="P:purine nucleobase metabolic process"/>
    <property type="evidence" value="ECO:0007669"/>
    <property type="project" value="UniProtKB-KW"/>
</dbReference>